<dbReference type="HOGENOM" id="CLU_2634709_0_0_9"/>
<organism evidence="1 2">
    <name type="scientific">Paenibacillus borealis</name>
    <dbReference type="NCBI Taxonomy" id="160799"/>
    <lineage>
        <taxon>Bacteria</taxon>
        <taxon>Bacillati</taxon>
        <taxon>Bacillota</taxon>
        <taxon>Bacilli</taxon>
        <taxon>Bacillales</taxon>
        <taxon>Paenibacillaceae</taxon>
        <taxon>Paenibacillus</taxon>
    </lineage>
</organism>
<dbReference type="KEGG" id="pbd:PBOR_24095"/>
<accession>A0A089LFN4</accession>
<dbReference type="AlphaFoldDB" id="A0A089LFN4"/>
<dbReference type="OrthoDB" id="2626465at2"/>
<evidence type="ECO:0000313" key="2">
    <source>
        <dbReference type="Proteomes" id="UP000029518"/>
    </source>
</evidence>
<reference evidence="1" key="1">
    <citation type="submission" date="2014-08" db="EMBL/GenBank/DDBJ databases">
        <title>Comparative genomics of the Paenibacillus odorifer group.</title>
        <authorList>
            <person name="den Bakker H.C."/>
            <person name="Tsai Y.-C.Y.-C."/>
            <person name="Martin N."/>
            <person name="Korlach J."/>
            <person name="Wiedmann M."/>
        </authorList>
    </citation>
    <scope>NUCLEOTIDE SEQUENCE [LARGE SCALE GENOMIC DNA]</scope>
    <source>
        <strain evidence="1">DSM 13188</strain>
    </source>
</reference>
<dbReference type="Proteomes" id="UP000029518">
    <property type="component" value="Chromosome"/>
</dbReference>
<proteinExistence type="predicted"/>
<sequence length="77" mass="8398">MDEIKERRDLRAGKVTPLACAGSLQQAAEQGRIEAFVAVVKLADGSIQTVWSHIQNTEALGLLECGKDDVMIQMREG</sequence>
<gene>
    <name evidence="1" type="ORF">PBOR_24095</name>
</gene>
<dbReference type="EMBL" id="CP009285">
    <property type="protein sequence ID" value="AIQ59692.1"/>
    <property type="molecule type" value="Genomic_DNA"/>
</dbReference>
<dbReference type="RefSeq" id="WP_042215794.1">
    <property type="nucleotide sequence ID" value="NZ_CP009285.1"/>
</dbReference>
<keyword evidence="2" id="KW-1185">Reference proteome</keyword>
<protein>
    <submittedName>
        <fullName evidence="1">Uncharacterized protein</fullName>
    </submittedName>
</protein>
<name>A0A089LFN4_PAEBO</name>
<evidence type="ECO:0000313" key="1">
    <source>
        <dbReference type="EMBL" id="AIQ59692.1"/>
    </source>
</evidence>